<comment type="subcellular location">
    <subcellularLocation>
        <location evidence="1">Cell membrane</location>
        <topology evidence="1">Multi-pass membrane protein</topology>
    </subcellularLocation>
</comment>
<organism evidence="9 10">
    <name type="scientific">Micromonospora humida</name>
    <dbReference type="NCBI Taxonomy" id="2809018"/>
    <lineage>
        <taxon>Bacteria</taxon>
        <taxon>Bacillati</taxon>
        <taxon>Actinomycetota</taxon>
        <taxon>Actinomycetes</taxon>
        <taxon>Micromonosporales</taxon>
        <taxon>Micromonosporaceae</taxon>
        <taxon>Micromonospora</taxon>
    </lineage>
</organism>
<keyword evidence="10" id="KW-1185">Reference proteome</keyword>
<evidence type="ECO:0000256" key="3">
    <source>
        <dbReference type="ARBA" id="ARBA00022692"/>
    </source>
</evidence>
<dbReference type="Proteomes" id="UP001518872">
    <property type="component" value="Unassembled WGS sequence"/>
</dbReference>
<sequence length="366" mass="38248">MSVQPGWYVDPAEPTTRRWWDGEGWIGAPIPVDATPPDGPPPPEPEPAAEPPAPTSPAGATPASDRHPSAGPGASAAPGPPWAGQPWTGQPGAGQPGAAGQPWVGQPGAGQPGAGQPGPVQPGVGQPGTPGQPWAGQPGAGQPGGPPPGWPYPTWPGRPPEPRPHGVPLAGYGARLLARLVDFGVVLGLNAVVNGWFVWRYFEETAPYLREAVRRAMAGDSSREGLPAIGEQAGGLQIAILVIATALWFAYEVPTMASGGQTLGKRLLRIRAVPVDADQPLGFGRATRRWSTMGMPTLLWFCCGFGLLLQFVDAVSALFDHPLRQALHDKRAQTVVVRVPRADHPDAPTDDRATDRTDPEPPGDTP</sequence>
<evidence type="ECO:0000256" key="5">
    <source>
        <dbReference type="ARBA" id="ARBA00023136"/>
    </source>
</evidence>
<comment type="caution">
    <text evidence="9">The sequence shown here is derived from an EMBL/GenBank/DDBJ whole genome shotgun (WGS) entry which is preliminary data.</text>
</comment>
<evidence type="ECO:0000259" key="8">
    <source>
        <dbReference type="Pfam" id="PF06271"/>
    </source>
</evidence>
<feature type="region of interest" description="Disordered" evidence="6">
    <location>
        <begin position="338"/>
        <end position="366"/>
    </location>
</feature>
<name>A0ABS2J1N2_9ACTN</name>
<dbReference type="InterPro" id="IPR051791">
    <property type="entry name" value="Pra-immunoreactive"/>
</dbReference>
<proteinExistence type="predicted"/>
<evidence type="ECO:0000313" key="10">
    <source>
        <dbReference type="Proteomes" id="UP001518872"/>
    </source>
</evidence>
<evidence type="ECO:0000313" key="9">
    <source>
        <dbReference type="EMBL" id="MBM7079289.1"/>
    </source>
</evidence>
<feature type="domain" description="RDD" evidence="8">
    <location>
        <begin position="170"/>
        <end position="332"/>
    </location>
</feature>
<evidence type="ECO:0000256" key="6">
    <source>
        <dbReference type="SAM" id="MobiDB-lite"/>
    </source>
</evidence>
<evidence type="ECO:0000256" key="4">
    <source>
        <dbReference type="ARBA" id="ARBA00022989"/>
    </source>
</evidence>
<feature type="compositionally biased region" description="Low complexity" evidence="6">
    <location>
        <begin position="117"/>
        <end position="137"/>
    </location>
</feature>
<evidence type="ECO:0000256" key="7">
    <source>
        <dbReference type="SAM" id="Phobius"/>
    </source>
</evidence>
<feature type="compositionally biased region" description="Pro residues" evidence="6">
    <location>
        <begin position="37"/>
        <end position="55"/>
    </location>
</feature>
<feature type="transmembrane region" description="Helical" evidence="7">
    <location>
        <begin position="233"/>
        <end position="251"/>
    </location>
</feature>
<feature type="compositionally biased region" description="Gly residues" evidence="6">
    <location>
        <begin position="107"/>
        <end position="116"/>
    </location>
</feature>
<dbReference type="PANTHER" id="PTHR36115:SF4">
    <property type="entry name" value="MEMBRANE PROTEIN"/>
    <property type="match status" value="1"/>
</dbReference>
<feature type="transmembrane region" description="Helical" evidence="7">
    <location>
        <begin position="298"/>
        <end position="319"/>
    </location>
</feature>
<accession>A0ABS2J1N2</accession>
<keyword evidence="3 7" id="KW-0812">Transmembrane</keyword>
<feature type="compositionally biased region" description="Basic and acidic residues" evidence="6">
    <location>
        <begin position="340"/>
        <end position="359"/>
    </location>
</feature>
<dbReference type="EMBL" id="JAFEUC010000012">
    <property type="protein sequence ID" value="MBM7079289.1"/>
    <property type="molecule type" value="Genomic_DNA"/>
</dbReference>
<gene>
    <name evidence="9" type="ORF">JQX11_23500</name>
</gene>
<feature type="compositionally biased region" description="Pro residues" evidence="6">
    <location>
        <begin position="144"/>
        <end position="159"/>
    </location>
</feature>
<feature type="region of interest" description="Disordered" evidence="6">
    <location>
        <begin position="1"/>
        <end position="166"/>
    </location>
</feature>
<keyword evidence="2" id="KW-1003">Cell membrane</keyword>
<keyword evidence="5 7" id="KW-0472">Membrane</keyword>
<feature type="compositionally biased region" description="Low complexity" evidence="6">
    <location>
        <begin position="56"/>
        <end position="77"/>
    </location>
</feature>
<dbReference type="PANTHER" id="PTHR36115">
    <property type="entry name" value="PROLINE-RICH ANTIGEN HOMOLOG-RELATED"/>
    <property type="match status" value="1"/>
</dbReference>
<protein>
    <submittedName>
        <fullName evidence="9">RDD family protein</fullName>
    </submittedName>
</protein>
<dbReference type="InterPro" id="IPR010432">
    <property type="entry name" value="RDD"/>
</dbReference>
<reference evidence="9 10" key="1">
    <citation type="submission" date="2021-02" db="EMBL/GenBank/DDBJ databases">
        <authorList>
            <person name="Ra J.-S."/>
        </authorList>
    </citation>
    <scope>NUCLEOTIDE SEQUENCE [LARGE SCALE GENOMIC DNA]</scope>
    <source>
        <strain evidence="9 10">MMS20-R1-14</strain>
    </source>
</reference>
<keyword evidence="4 7" id="KW-1133">Transmembrane helix</keyword>
<dbReference type="RefSeq" id="WP_204927126.1">
    <property type="nucleotide sequence ID" value="NZ_JAFEUC010000012.1"/>
</dbReference>
<evidence type="ECO:0000256" key="2">
    <source>
        <dbReference type="ARBA" id="ARBA00022475"/>
    </source>
</evidence>
<dbReference type="Pfam" id="PF06271">
    <property type="entry name" value="RDD"/>
    <property type="match status" value="1"/>
</dbReference>
<evidence type="ECO:0000256" key="1">
    <source>
        <dbReference type="ARBA" id="ARBA00004651"/>
    </source>
</evidence>